<dbReference type="Proteomes" id="UP000076532">
    <property type="component" value="Unassembled WGS sequence"/>
</dbReference>
<dbReference type="EMBL" id="KV417485">
    <property type="protein sequence ID" value="KZP32464.1"/>
    <property type="molecule type" value="Genomic_DNA"/>
</dbReference>
<proteinExistence type="predicted"/>
<organism evidence="2 3">
    <name type="scientific">Athelia psychrophila</name>
    <dbReference type="NCBI Taxonomy" id="1759441"/>
    <lineage>
        <taxon>Eukaryota</taxon>
        <taxon>Fungi</taxon>
        <taxon>Dikarya</taxon>
        <taxon>Basidiomycota</taxon>
        <taxon>Agaricomycotina</taxon>
        <taxon>Agaricomycetes</taxon>
        <taxon>Agaricomycetidae</taxon>
        <taxon>Atheliales</taxon>
        <taxon>Atheliaceae</taxon>
        <taxon>Athelia</taxon>
    </lineage>
</organism>
<keyword evidence="3" id="KW-1185">Reference proteome</keyword>
<dbReference type="AlphaFoldDB" id="A0A166V8S0"/>
<protein>
    <submittedName>
        <fullName evidence="2">Uncharacterized protein</fullName>
    </submittedName>
</protein>
<reference evidence="2 3" key="1">
    <citation type="journal article" date="2016" name="Mol. Biol. Evol.">
        <title>Comparative Genomics of Early-Diverging Mushroom-Forming Fungi Provides Insights into the Origins of Lignocellulose Decay Capabilities.</title>
        <authorList>
            <person name="Nagy L.G."/>
            <person name="Riley R."/>
            <person name="Tritt A."/>
            <person name="Adam C."/>
            <person name="Daum C."/>
            <person name="Floudas D."/>
            <person name="Sun H."/>
            <person name="Yadav J.S."/>
            <person name="Pangilinan J."/>
            <person name="Larsson K.H."/>
            <person name="Matsuura K."/>
            <person name="Barry K."/>
            <person name="Labutti K."/>
            <person name="Kuo R."/>
            <person name="Ohm R.A."/>
            <person name="Bhattacharya S.S."/>
            <person name="Shirouzu T."/>
            <person name="Yoshinaga Y."/>
            <person name="Martin F.M."/>
            <person name="Grigoriev I.V."/>
            <person name="Hibbett D.S."/>
        </authorList>
    </citation>
    <scope>NUCLEOTIDE SEQUENCE [LARGE SCALE GENOMIC DNA]</scope>
    <source>
        <strain evidence="2 3">CBS 109695</strain>
    </source>
</reference>
<evidence type="ECO:0000313" key="2">
    <source>
        <dbReference type="EMBL" id="KZP32464.1"/>
    </source>
</evidence>
<name>A0A166V8S0_9AGAM</name>
<feature type="compositionally biased region" description="Basic residues" evidence="1">
    <location>
        <begin position="121"/>
        <end position="131"/>
    </location>
</feature>
<accession>A0A166V8S0</accession>
<evidence type="ECO:0000313" key="3">
    <source>
        <dbReference type="Proteomes" id="UP000076532"/>
    </source>
</evidence>
<evidence type="ECO:0000256" key="1">
    <source>
        <dbReference type="SAM" id="MobiDB-lite"/>
    </source>
</evidence>
<sequence>MPTTRSKTGAESHAPSVKLIVSDEALMSLFNRATAAEQRPSNSNHTQEIELSSTEILLKYANGDHEICSRPGCGRTITLDEALQRKKGCSDHRSSAKALAKARRDIEREERLERNTGGQRGIKRRRAKKARSSSVESKDHKAENSSTINKRTKNIPVENGSKSQCCIVLKAMLGRGEVSKASGALFVNNLKQNVASAYCSGKQLTYDGRFPVSRRADDTRASVMADAIVGLRDALYRIWPRAKEINPDNAMKISDTAAALVKIYACRCWAKRMADETADPSEDCKGKLLVKVTDYNETTYECLKVEYYFYAVQYYYFYAVQ</sequence>
<feature type="region of interest" description="Disordered" evidence="1">
    <location>
        <begin position="109"/>
        <end position="155"/>
    </location>
</feature>
<gene>
    <name evidence="2" type="ORF">FIBSPDRAFT_882338</name>
</gene>